<dbReference type="InterPro" id="IPR050259">
    <property type="entry name" value="SDR"/>
</dbReference>
<dbReference type="EMBL" id="CAJZAF010000057">
    <property type="protein sequence ID" value="CAG9187052.1"/>
    <property type="molecule type" value="Genomic_DNA"/>
</dbReference>
<evidence type="ECO:0000313" key="2">
    <source>
        <dbReference type="EMBL" id="CAG9187052.1"/>
    </source>
</evidence>
<proteinExistence type="inferred from homology"/>
<accession>A0ABN7ZM87</accession>
<dbReference type="InterPro" id="IPR036291">
    <property type="entry name" value="NAD(P)-bd_dom_sf"/>
</dbReference>
<dbReference type="Gene3D" id="3.40.50.720">
    <property type="entry name" value="NAD(P)-binding Rossmann-like Domain"/>
    <property type="match status" value="1"/>
</dbReference>
<gene>
    <name evidence="2" type="primary">gno_4</name>
    <name evidence="2" type="ORF">LMG23994_06529</name>
</gene>
<dbReference type="PRINTS" id="PR00081">
    <property type="entry name" value="GDHRDH"/>
</dbReference>
<dbReference type="GO" id="GO:0016491">
    <property type="term" value="F:oxidoreductase activity"/>
    <property type="evidence" value="ECO:0007669"/>
    <property type="project" value="UniProtKB-KW"/>
</dbReference>
<keyword evidence="3" id="KW-1185">Reference proteome</keyword>
<dbReference type="InterPro" id="IPR020904">
    <property type="entry name" value="Sc_DH/Rdtase_CS"/>
</dbReference>
<reference evidence="2 3" key="1">
    <citation type="submission" date="2021-08" db="EMBL/GenBank/DDBJ databases">
        <authorList>
            <person name="Peeters C."/>
        </authorList>
    </citation>
    <scope>NUCLEOTIDE SEQUENCE [LARGE SCALE GENOMIC DNA]</scope>
    <source>
        <strain evidence="2 3">LMG 23994</strain>
    </source>
</reference>
<dbReference type="RefSeq" id="WP_224010128.1">
    <property type="nucleotide sequence ID" value="NZ_CAJZAF010000057.1"/>
</dbReference>
<name>A0ABN7ZM87_9BURK</name>
<dbReference type="PANTHER" id="PTHR42879:SF2">
    <property type="entry name" value="3-OXOACYL-[ACYL-CARRIER-PROTEIN] REDUCTASE FABG"/>
    <property type="match status" value="1"/>
</dbReference>
<dbReference type="PANTHER" id="PTHR42879">
    <property type="entry name" value="3-OXOACYL-(ACYL-CARRIER-PROTEIN) REDUCTASE"/>
    <property type="match status" value="1"/>
</dbReference>
<comment type="similarity">
    <text evidence="1">Belongs to the short-chain dehydrogenases/reductases (SDR) family.</text>
</comment>
<dbReference type="PROSITE" id="PS00061">
    <property type="entry name" value="ADH_SHORT"/>
    <property type="match status" value="1"/>
</dbReference>
<evidence type="ECO:0000256" key="1">
    <source>
        <dbReference type="ARBA" id="ARBA00006484"/>
    </source>
</evidence>
<dbReference type="Proteomes" id="UP000701702">
    <property type="component" value="Unassembled WGS sequence"/>
</dbReference>
<dbReference type="InterPro" id="IPR002347">
    <property type="entry name" value="SDR_fam"/>
</dbReference>
<dbReference type="SUPFAM" id="SSF51735">
    <property type="entry name" value="NAD(P)-binding Rossmann-fold domains"/>
    <property type="match status" value="1"/>
</dbReference>
<keyword evidence="2" id="KW-0560">Oxidoreductase</keyword>
<sequence length="260" mass="27046">MTGLQNAGRLVPDLSGRQALVTGGSSGIGEAIATAMGQAGARVILAARRQSQLDAAASRLDAMGIAVDTHVFDVSDLDAIPAAADALQQQHGTIDILVNAAGMNLRETYASVTPSSWRLQLDTHLGAPFFLTQALAPAMQTQGWGRILNIASLQSYRAFANSAPYGAAKGGIVQLTRAIAEEWSRHGITCNAIGPGFFPTALTGPVFADAGLAEYHASRTCIGRNGELADLHGLVAFLASDMAAYITGQTFMVDGGYTAR</sequence>
<comment type="caution">
    <text evidence="2">The sequence shown here is derived from an EMBL/GenBank/DDBJ whole genome shotgun (WGS) entry which is preliminary data.</text>
</comment>
<evidence type="ECO:0000313" key="3">
    <source>
        <dbReference type="Proteomes" id="UP000701702"/>
    </source>
</evidence>
<organism evidence="2 3">
    <name type="scientific">Cupriavidus pinatubonensis</name>
    <dbReference type="NCBI Taxonomy" id="248026"/>
    <lineage>
        <taxon>Bacteria</taxon>
        <taxon>Pseudomonadati</taxon>
        <taxon>Pseudomonadota</taxon>
        <taxon>Betaproteobacteria</taxon>
        <taxon>Burkholderiales</taxon>
        <taxon>Burkholderiaceae</taxon>
        <taxon>Cupriavidus</taxon>
    </lineage>
</organism>
<dbReference type="Pfam" id="PF13561">
    <property type="entry name" value="adh_short_C2"/>
    <property type="match status" value="1"/>
</dbReference>
<protein>
    <submittedName>
        <fullName evidence="2">Gluconate 5-dehydrogenase</fullName>
        <ecNumber evidence="2">1.1.1.-</ecNumber>
    </submittedName>
</protein>
<dbReference type="PRINTS" id="PR00080">
    <property type="entry name" value="SDRFAMILY"/>
</dbReference>
<dbReference type="EC" id="1.1.1.-" evidence="2"/>